<feature type="region of interest" description="Disordered" evidence="1">
    <location>
        <begin position="201"/>
        <end position="260"/>
    </location>
</feature>
<dbReference type="OrthoDB" id="6152503at2759"/>
<evidence type="ECO:0000313" key="3">
    <source>
        <dbReference type="EMBL" id="CAF1507898.1"/>
    </source>
</evidence>
<dbReference type="EMBL" id="CAJNOR010004509">
    <property type="protein sequence ID" value="CAF1507898.1"/>
    <property type="molecule type" value="Genomic_DNA"/>
</dbReference>
<name>A0A814L6N4_ADIRI</name>
<accession>A0A814L6N4</accession>
<protein>
    <submittedName>
        <fullName evidence="2">Uncharacterized protein</fullName>
    </submittedName>
</protein>
<evidence type="ECO:0000313" key="4">
    <source>
        <dbReference type="Proteomes" id="UP000663828"/>
    </source>
</evidence>
<evidence type="ECO:0000313" key="5">
    <source>
        <dbReference type="Proteomes" id="UP000663852"/>
    </source>
</evidence>
<dbReference type="Proteomes" id="UP000663852">
    <property type="component" value="Unassembled WGS sequence"/>
</dbReference>
<reference evidence="2" key="1">
    <citation type="submission" date="2021-02" db="EMBL/GenBank/DDBJ databases">
        <authorList>
            <person name="Nowell W R."/>
        </authorList>
    </citation>
    <scope>NUCLEOTIDE SEQUENCE</scope>
</reference>
<feature type="region of interest" description="Disordered" evidence="1">
    <location>
        <begin position="274"/>
        <end position="301"/>
    </location>
</feature>
<dbReference type="Proteomes" id="UP000663828">
    <property type="component" value="Unassembled WGS sequence"/>
</dbReference>
<feature type="compositionally biased region" description="Polar residues" evidence="1">
    <location>
        <begin position="283"/>
        <end position="295"/>
    </location>
</feature>
<dbReference type="AlphaFoldDB" id="A0A814L6N4"/>
<evidence type="ECO:0000313" key="2">
    <source>
        <dbReference type="EMBL" id="CAF1060930.1"/>
    </source>
</evidence>
<comment type="caution">
    <text evidence="2">The sequence shown here is derived from an EMBL/GenBank/DDBJ whole genome shotgun (WGS) entry which is preliminary data.</text>
</comment>
<gene>
    <name evidence="2" type="ORF">EDS130_LOCUS17910</name>
    <name evidence="3" type="ORF">XAT740_LOCUS40045</name>
</gene>
<dbReference type="EMBL" id="CAJNOJ010000082">
    <property type="protein sequence ID" value="CAF1060930.1"/>
    <property type="molecule type" value="Genomic_DNA"/>
</dbReference>
<evidence type="ECO:0000256" key="1">
    <source>
        <dbReference type="SAM" id="MobiDB-lite"/>
    </source>
</evidence>
<feature type="compositionally biased region" description="Basic and acidic residues" evidence="1">
    <location>
        <begin position="201"/>
        <end position="211"/>
    </location>
</feature>
<organism evidence="2 5">
    <name type="scientific">Adineta ricciae</name>
    <name type="common">Rotifer</name>
    <dbReference type="NCBI Taxonomy" id="249248"/>
    <lineage>
        <taxon>Eukaryota</taxon>
        <taxon>Metazoa</taxon>
        <taxon>Spiralia</taxon>
        <taxon>Gnathifera</taxon>
        <taxon>Rotifera</taxon>
        <taxon>Eurotatoria</taxon>
        <taxon>Bdelloidea</taxon>
        <taxon>Adinetida</taxon>
        <taxon>Adinetidae</taxon>
        <taxon>Adineta</taxon>
    </lineage>
</organism>
<feature type="compositionally biased region" description="Low complexity" evidence="1">
    <location>
        <begin position="212"/>
        <end position="223"/>
    </location>
</feature>
<proteinExistence type="predicted"/>
<sequence length="383" mass="43230">MSARSRPTTGWSTALSATTRLSSLSNQTAPLVTTRRKLFRQIQNNPKNCSQRMKQSKYDMEELFNLYYSNDIKFDTFQKQIVTGTRIPMLRSVPVSHQTLTSTSIDTFDSKHCVTREQLINNEQQLVADTLKSNPITEVHEVNEDLTPDHSSTRHVSTPITIPTAPNLPESFSTIEQNELFDAPLVKSVTFLDDNFQESHETIDASKERPMSSKSIASSFSSSNIPANVTAPPQPSLMAMNKTQKDPPSPMIPSSQPPVVTGSAMAVRQRFYTRLSETRQRPKSNVTLNSRQPSPKNRPPSAYTHISIESDMPELPAYIGTQRTVSIPSKCSRYVLVTFPEAPLRYNSPTYVERLLLPERFPRLFQNILHSYDSPTSRQHKTK</sequence>
<feature type="region of interest" description="Disordered" evidence="1">
    <location>
        <begin position="146"/>
        <end position="165"/>
    </location>
</feature>
<keyword evidence="4" id="KW-1185">Reference proteome</keyword>